<evidence type="ECO:0000313" key="1">
    <source>
        <dbReference type="Proteomes" id="UP000887565"/>
    </source>
</evidence>
<evidence type="ECO:0000313" key="2">
    <source>
        <dbReference type="WBParaSite" id="nRc.2.0.1.t40206-RA"/>
    </source>
</evidence>
<keyword evidence="1" id="KW-1185">Reference proteome</keyword>
<dbReference type="Proteomes" id="UP000887565">
    <property type="component" value="Unplaced"/>
</dbReference>
<sequence length="66" mass="7569">MSSNAVAGECIGFNSRNNECKVQHTQRDLPETLRGELCHVYKTISVRISKNYTEWFKNDPHEALTT</sequence>
<name>A0A915KN42_ROMCU</name>
<dbReference type="AlphaFoldDB" id="A0A915KN42"/>
<organism evidence="1 2">
    <name type="scientific">Romanomermis culicivorax</name>
    <name type="common">Nematode worm</name>
    <dbReference type="NCBI Taxonomy" id="13658"/>
    <lineage>
        <taxon>Eukaryota</taxon>
        <taxon>Metazoa</taxon>
        <taxon>Ecdysozoa</taxon>
        <taxon>Nematoda</taxon>
        <taxon>Enoplea</taxon>
        <taxon>Dorylaimia</taxon>
        <taxon>Mermithida</taxon>
        <taxon>Mermithoidea</taxon>
        <taxon>Mermithidae</taxon>
        <taxon>Romanomermis</taxon>
    </lineage>
</organism>
<proteinExistence type="predicted"/>
<accession>A0A915KN42</accession>
<protein>
    <submittedName>
        <fullName evidence="2">Uncharacterized protein</fullName>
    </submittedName>
</protein>
<reference evidence="2" key="1">
    <citation type="submission" date="2022-11" db="UniProtKB">
        <authorList>
            <consortium name="WormBaseParasite"/>
        </authorList>
    </citation>
    <scope>IDENTIFICATION</scope>
</reference>
<dbReference type="WBParaSite" id="nRc.2.0.1.t40206-RA">
    <property type="protein sequence ID" value="nRc.2.0.1.t40206-RA"/>
    <property type="gene ID" value="nRc.2.0.1.g40206"/>
</dbReference>